<dbReference type="SUPFAM" id="SSF56801">
    <property type="entry name" value="Acetyl-CoA synthetase-like"/>
    <property type="match status" value="1"/>
</dbReference>
<feature type="domain" description="AMP-dependent synthetase/ligase" evidence="5">
    <location>
        <begin position="9"/>
        <end position="177"/>
    </location>
</feature>
<accession>A0A443RVA2</accession>
<comment type="similarity">
    <text evidence="2">Belongs to the ATP-dependent AMP-binding enzyme family.</text>
</comment>
<dbReference type="Gene3D" id="3.40.50.980">
    <property type="match status" value="2"/>
</dbReference>
<comment type="caution">
    <text evidence="6">The sequence shown here is derived from an EMBL/GenBank/DDBJ whole genome shotgun (WGS) entry which is preliminary data.</text>
</comment>
<dbReference type="PANTHER" id="PTHR24096:SF149">
    <property type="entry name" value="AMP-BINDING DOMAIN-CONTAINING PROTEIN-RELATED"/>
    <property type="match status" value="1"/>
</dbReference>
<dbReference type="GO" id="GO:0005777">
    <property type="term" value="C:peroxisome"/>
    <property type="evidence" value="ECO:0007669"/>
    <property type="project" value="UniProtKB-SubCell"/>
</dbReference>
<evidence type="ECO:0000256" key="1">
    <source>
        <dbReference type="ARBA" id="ARBA00004275"/>
    </source>
</evidence>
<comment type="subcellular location">
    <subcellularLocation>
        <location evidence="1">Peroxisome</location>
    </subcellularLocation>
</comment>
<dbReference type="Pfam" id="PF00501">
    <property type="entry name" value="AMP-binding"/>
    <property type="match status" value="1"/>
</dbReference>
<evidence type="ECO:0000259" key="5">
    <source>
        <dbReference type="Pfam" id="PF00501"/>
    </source>
</evidence>
<dbReference type="PROSITE" id="PS00455">
    <property type="entry name" value="AMP_BINDING"/>
    <property type="match status" value="1"/>
</dbReference>
<dbReference type="GO" id="GO:0016405">
    <property type="term" value="F:CoA-ligase activity"/>
    <property type="evidence" value="ECO:0007669"/>
    <property type="project" value="TreeGrafter"/>
</dbReference>
<dbReference type="InterPro" id="IPR020845">
    <property type="entry name" value="AMP-binding_CS"/>
</dbReference>
<keyword evidence="3 6" id="KW-0436">Ligase</keyword>
<name>A0A443RVA2_9ACAR</name>
<evidence type="ECO:0000256" key="2">
    <source>
        <dbReference type="ARBA" id="ARBA00006432"/>
    </source>
</evidence>
<organism evidence="6 7">
    <name type="scientific">Leptotrombidium deliense</name>
    <dbReference type="NCBI Taxonomy" id="299467"/>
    <lineage>
        <taxon>Eukaryota</taxon>
        <taxon>Metazoa</taxon>
        <taxon>Ecdysozoa</taxon>
        <taxon>Arthropoda</taxon>
        <taxon>Chelicerata</taxon>
        <taxon>Arachnida</taxon>
        <taxon>Acari</taxon>
        <taxon>Acariformes</taxon>
        <taxon>Trombidiformes</taxon>
        <taxon>Prostigmata</taxon>
        <taxon>Anystina</taxon>
        <taxon>Parasitengona</taxon>
        <taxon>Trombiculoidea</taxon>
        <taxon>Trombiculidae</taxon>
        <taxon>Leptotrombidium</taxon>
    </lineage>
</organism>
<dbReference type="OrthoDB" id="10253115at2759"/>
<dbReference type="EMBL" id="NCKV01027908">
    <property type="protein sequence ID" value="RWS19292.1"/>
    <property type="molecule type" value="Genomic_DNA"/>
</dbReference>
<dbReference type="Proteomes" id="UP000288716">
    <property type="component" value="Unassembled WGS sequence"/>
</dbReference>
<dbReference type="STRING" id="299467.A0A443RVA2"/>
<dbReference type="InterPro" id="IPR000873">
    <property type="entry name" value="AMP-dep_synth/lig_dom"/>
</dbReference>
<dbReference type="AlphaFoldDB" id="A0A443RVA2"/>
<evidence type="ECO:0000313" key="7">
    <source>
        <dbReference type="Proteomes" id="UP000288716"/>
    </source>
</evidence>
<protein>
    <submittedName>
        <fullName evidence="6">4-coumarate--CoA ligase 1-like protein</fullName>
    </submittedName>
</protein>
<reference evidence="6 7" key="1">
    <citation type="journal article" date="2018" name="Gigascience">
        <title>Genomes of trombidid mites reveal novel predicted allergens and laterally-transferred genes associated with secondary metabolism.</title>
        <authorList>
            <person name="Dong X."/>
            <person name="Chaisiri K."/>
            <person name="Xia D."/>
            <person name="Armstrong S.D."/>
            <person name="Fang Y."/>
            <person name="Donnelly M.J."/>
            <person name="Kadowaki T."/>
            <person name="McGarry J.W."/>
            <person name="Darby A.C."/>
            <person name="Makepeace B.L."/>
        </authorList>
    </citation>
    <scope>NUCLEOTIDE SEQUENCE [LARGE SCALE GENOMIC DNA]</scope>
    <source>
        <strain evidence="6">UoL-UT</strain>
    </source>
</reference>
<evidence type="ECO:0000313" key="6">
    <source>
        <dbReference type="EMBL" id="RWS19292.1"/>
    </source>
</evidence>
<dbReference type="VEuPathDB" id="VectorBase:LDEU012748"/>
<proteinExistence type="inferred from homology"/>
<evidence type="ECO:0000256" key="4">
    <source>
        <dbReference type="ARBA" id="ARBA00023140"/>
    </source>
</evidence>
<gene>
    <name evidence="6" type="ORF">B4U80_14465</name>
</gene>
<dbReference type="PANTHER" id="PTHR24096">
    <property type="entry name" value="LONG-CHAIN-FATTY-ACID--COA LIGASE"/>
    <property type="match status" value="1"/>
</dbReference>
<keyword evidence="7" id="KW-1185">Reference proteome</keyword>
<keyword evidence="4" id="KW-0576">Peroxisome</keyword>
<sequence>MNNVYKLAGEMQNTVVQSTAKYVVATKSNLNTVRSLVQTHAVKTVFLMDAENDTSEYISIKKLLRNVQNTNIQKNLFFETMHTIRPEDLMLIAFSSGTTGTPKAVSRTHANNIALLSLSAPVFELVTDQDVVGVNSAFCHLSGIAMLINAFGNGATATILHCNEADSLLKALQCFPVSTVVTKIIDLLGD</sequence>
<evidence type="ECO:0000256" key="3">
    <source>
        <dbReference type="ARBA" id="ARBA00022598"/>
    </source>
</evidence>